<dbReference type="GO" id="GO:0004483">
    <property type="term" value="F:methyltransferase cap1 activity"/>
    <property type="evidence" value="ECO:0007669"/>
    <property type="project" value="UniProtKB-ARBA"/>
</dbReference>
<dbReference type="GO" id="GO:0006370">
    <property type="term" value="P:7-methylguanosine mRNA capping"/>
    <property type="evidence" value="ECO:0007669"/>
    <property type="project" value="TreeGrafter"/>
</dbReference>
<dbReference type="GO" id="GO:0032259">
    <property type="term" value="P:methylation"/>
    <property type="evidence" value="ECO:0007669"/>
    <property type="project" value="InterPro"/>
</dbReference>
<dbReference type="InterPro" id="IPR029063">
    <property type="entry name" value="SAM-dependent_MTases_sf"/>
</dbReference>
<organism evidence="2">
    <name type="scientific">viral metagenome</name>
    <dbReference type="NCBI Taxonomy" id="1070528"/>
    <lineage>
        <taxon>unclassified sequences</taxon>
        <taxon>metagenomes</taxon>
        <taxon>organismal metagenomes</taxon>
    </lineage>
</organism>
<dbReference type="InterPro" id="IPR050851">
    <property type="entry name" value="mRNA_Cap_2O-Ribose_MeTrfase"/>
</dbReference>
<proteinExistence type="predicted"/>
<dbReference type="GO" id="GO:0005737">
    <property type="term" value="C:cytoplasm"/>
    <property type="evidence" value="ECO:0007669"/>
    <property type="project" value="TreeGrafter"/>
</dbReference>
<dbReference type="InterPro" id="IPR002877">
    <property type="entry name" value="RNA_MeTrfase_FtsJ_dom"/>
</dbReference>
<dbReference type="AlphaFoldDB" id="A0A6C0HW15"/>
<dbReference type="Pfam" id="PF01728">
    <property type="entry name" value="FtsJ"/>
    <property type="match status" value="1"/>
</dbReference>
<dbReference type="PANTHER" id="PTHR16121">
    <property type="entry name" value="CAP-SPECIFIC MRNA (NUCLEOSIDE-2'-O-)-METHYLTRANSFERASE 1-RELATED"/>
    <property type="match status" value="1"/>
</dbReference>
<dbReference type="SUPFAM" id="SSF53335">
    <property type="entry name" value="S-adenosyl-L-methionine-dependent methyltransferases"/>
    <property type="match status" value="1"/>
</dbReference>
<dbReference type="Gene3D" id="3.40.50.12760">
    <property type="match status" value="1"/>
</dbReference>
<reference evidence="2" key="1">
    <citation type="journal article" date="2020" name="Nature">
        <title>Giant virus diversity and host interactions through global metagenomics.</title>
        <authorList>
            <person name="Schulz F."/>
            <person name="Roux S."/>
            <person name="Paez-Espino D."/>
            <person name="Jungbluth S."/>
            <person name="Walsh D.A."/>
            <person name="Denef V.J."/>
            <person name="McMahon K.D."/>
            <person name="Konstantinidis K.T."/>
            <person name="Eloe-Fadrosh E.A."/>
            <person name="Kyrpides N.C."/>
            <person name="Woyke T."/>
        </authorList>
    </citation>
    <scope>NUCLEOTIDE SEQUENCE</scope>
    <source>
        <strain evidence="2">GVMAG-M-3300023184-177</strain>
    </source>
</reference>
<sequence>MTYKPFIFKLNNLDVSTIYDSTDVIKSSNINQPLFSLGFHSFIHRTKSAMAITEKLETKNKFYYVVNPFEQSINDYKEDIEHMSDTFLNNPQILSRAFYKMWEMLYIFDIGKSNNKESMTMVGLAEGPGSFIQAFVEFREKYYDPSKDTVYGLTINSNNTAHINKEMVENINKRYDNMISVLKTNSKQTKTKSLVSNGDLTKPETIEFLKENVKQKADLVTADGGFEWKNENYQEQEAYTLILGEIIGALSIQAKGGSFVLKVFETFTHTTIKLIYLLSSFYEETYLYKPFFSRSTNSEKYIICKGFKYNDVEQSKMKKLLDCLKKCETKEFINDIFPKFILSNEDVNIFKYININIANTQQIMINNLIVYIKSNNYFGDSYHNYRDLQMKANKWWISNFFTEKLNEKSTLVKDIIRYNESEINLFVKKLV</sequence>
<evidence type="ECO:0000259" key="1">
    <source>
        <dbReference type="Pfam" id="PF01728"/>
    </source>
</evidence>
<dbReference type="PANTHER" id="PTHR16121:SF0">
    <property type="entry name" value="CAP-SPECIFIC MRNA (NUCLEOSIDE-2'-O-)-METHYLTRANSFERASE 1"/>
    <property type="match status" value="1"/>
</dbReference>
<dbReference type="EMBL" id="MN740017">
    <property type="protein sequence ID" value="QHT84427.1"/>
    <property type="molecule type" value="Genomic_DNA"/>
</dbReference>
<accession>A0A6C0HW15</accession>
<feature type="domain" description="Ribosomal RNA methyltransferase FtsJ" evidence="1">
    <location>
        <begin position="95"/>
        <end position="307"/>
    </location>
</feature>
<protein>
    <recommendedName>
        <fullName evidence="1">Ribosomal RNA methyltransferase FtsJ domain-containing protein</fullName>
    </recommendedName>
</protein>
<dbReference type="GO" id="GO:0005634">
    <property type="term" value="C:nucleus"/>
    <property type="evidence" value="ECO:0007669"/>
    <property type="project" value="TreeGrafter"/>
</dbReference>
<evidence type="ECO:0000313" key="2">
    <source>
        <dbReference type="EMBL" id="QHT84427.1"/>
    </source>
</evidence>
<name>A0A6C0HW15_9ZZZZ</name>